<accession>A0A2N9M757</accession>
<dbReference type="EMBL" id="OKRB01000149">
    <property type="protein sequence ID" value="SPE31278.1"/>
    <property type="molecule type" value="Genomic_DNA"/>
</dbReference>
<dbReference type="OrthoDB" id="1117657at2"/>
<proteinExistence type="predicted"/>
<organism evidence="2 3">
    <name type="scientific">Candidatus Sulfuritelmatomonas gaucii</name>
    <dbReference type="NCBI Taxonomy" id="2043161"/>
    <lineage>
        <taxon>Bacteria</taxon>
        <taxon>Pseudomonadati</taxon>
        <taxon>Acidobacteriota</taxon>
        <taxon>Terriglobia</taxon>
        <taxon>Terriglobales</taxon>
        <taxon>Acidobacteriaceae</taxon>
        <taxon>Candidatus Sulfuritelmatomonas</taxon>
    </lineage>
</organism>
<keyword evidence="1" id="KW-0732">Signal</keyword>
<feature type="signal peptide" evidence="1">
    <location>
        <begin position="1"/>
        <end position="23"/>
    </location>
</feature>
<feature type="chain" id="PRO_5014880096" description="Adhesin domain-containing protein" evidence="1">
    <location>
        <begin position="24"/>
        <end position="262"/>
    </location>
</feature>
<reference evidence="3" key="1">
    <citation type="submission" date="2018-02" db="EMBL/GenBank/DDBJ databases">
        <authorList>
            <person name="Hausmann B."/>
        </authorList>
    </citation>
    <scope>NUCLEOTIDE SEQUENCE [LARGE SCALE GENOMIC DNA]</scope>
    <source>
        <strain evidence="3">Peat soil MAG SbA5</strain>
    </source>
</reference>
<evidence type="ECO:0000256" key="1">
    <source>
        <dbReference type="SAM" id="SignalP"/>
    </source>
</evidence>
<evidence type="ECO:0000313" key="2">
    <source>
        <dbReference type="EMBL" id="SPE31278.1"/>
    </source>
</evidence>
<dbReference type="Proteomes" id="UP000239735">
    <property type="component" value="Unassembled WGS sequence"/>
</dbReference>
<name>A0A2N9M757_9BACT</name>
<sequence length="262" mass="29056">MKRRLAAILFGLSVMGTTLPLSGADGLDEKGPKQSFEVTSTERVPFLPGGTIRLERSYGYLTVEGWDEPEVEVTVTKSTDRFYGPEHKDKAEKPFDQIRVVTERRSDKEWVTSTATPARNSLFTSVLPSGQIILTWPLPPNNKRGVTVEYIVHVPRDSRLVVHHDNGYVWVSDVTGDIEVNSHTGDMIVMLPDPGPYSIDARTRLGRVSSDLTGNVKILSQFLVGSHFAYASQAGARRIYLRMGRGSITIKNGPPSGPFWKD</sequence>
<dbReference type="AlphaFoldDB" id="A0A2N9M757"/>
<evidence type="ECO:0000313" key="3">
    <source>
        <dbReference type="Proteomes" id="UP000239735"/>
    </source>
</evidence>
<protein>
    <recommendedName>
        <fullName evidence="4">Adhesin domain-containing protein</fullName>
    </recommendedName>
</protein>
<gene>
    <name evidence="2" type="ORF">SBA5_870008</name>
</gene>
<evidence type="ECO:0008006" key="4">
    <source>
        <dbReference type="Google" id="ProtNLM"/>
    </source>
</evidence>